<reference evidence="12 13" key="2">
    <citation type="journal article" date="1996" name="J. Virol.">
        <title>Structure of the rat cytomegalovirus genome termini.</title>
        <authorList>
            <person name="Vink C."/>
            <person name="Beuken E."/>
            <person name="Bruggeman C.A."/>
        </authorList>
    </citation>
    <scope>NUCLEOTIDE SEQUENCE [LARGE SCALE GENOMIC DNA]</scope>
    <source>
        <strain evidence="12 13">Maastricht</strain>
    </source>
</reference>
<evidence type="ECO:0000256" key="3">
    <source>
        <dbReference type="ARBA" id="ARBA00022844"/>
    </source>
</evidence>
<dbReference type="HAMAP" id="MF_04037">
    <property type="entry name" value="HSV_GN"/>
    <property type="match status" value="1"/>
</dbReference>
<dbReference type="GeneID" id="940332"/>
<keyword evidence="6 10" id="KW-1133">Transmembrane helix</keyword>
<accession>Q9DWC7</accession>
<protein>
    <submittedName>
        <fullName evidence="12">PR73</fullName>
    </submittedName>
</protein>
<dbReference type="EMBL" id="AF232689">
    <property type="protein sequence ID" value="AAF99163.1"/>
    <property type="molecule type" value="Genomic_DNA"/>
</dbReference>
<keyword evidence="7 10" id="KW-0472">Membrane</keyword>
<feature type="domain" description="Herpesvirus envelope glycoprotein N" evidence="11">
    <location>
        <begin position="58"/>
        <end position="122"/>
    </location>
</feature>
<evidence type="ECO:0000256" key="8">
    <source>
        <dbReference type="ARBA" id="ARBA00023157"/>
    </source>
</evidence>
<keyword evidence="13" id="KW-1185">Reference proteome</keyword>
<reference evidence="12 13" key="10">
    <citation type="journal article" date="2000" name="Virus Res.">
        <title>Rat cytomegalovirus R89 is a highly conserved gene which expresses a spliced transcript.</title>
        <authorList>
            <person name="Gruijthuijsen Y.K."/>
            <person name="Beuken E."/>
            <person name="Bruggeman C.A."/>
            <person name="Vink C."/>
        </authorList>
    </citation>
    <scope>NUCLEOTIDE SEQUENCE [LARGE SCALE GENOMIC DNA]</scope>
    <source>
        <strain evidence="12 13">Maastricht</strain>
    </source>
</reference>
<evidence type="ECO:0000256" key="7">
    <source>
        <dbReference type="ARBA" id="ARBA00023136"/>
    </source>
</evidence>
<evidence type="ECO:0000256" key="9">
    <source>
        <dbReference type="ARBA" id="ARBA00034089"/>
    </source>
</evidence>
<gene>
    <name evidence="12" type="primary">R73</name>
</gene>
<evidence type="ECO:0000256" key="2">
    <source>
        <dbReference type="ARBA" id="ARBA00022812"/>
    </source>
</evidence>
<reference evidence="12 13" key="9">
    <citation type="journal article" date="2000" name="J. Virol.">
        <title>Complete DNA sequence of the rat cytomegalovirus genome.</title>
        <authorList>
            <person name="Vink C."/>
            <person name="Beuken E."/>
            <person name="Bruggeman C.A."/>
        </authorList>
    </citation>
    <scope>NUCLEOTIDE SEQUENCE [LARGE SCALE GENOMIC DNA]</scope>
    <source>
        <strain evidence="12 13">Maastricht</strain>
    </source>
</reference>
<feature type="transmembrane region" description="Helical" evidence="10">
    <location>
        <begin position="80"/>
        <end position="108"/>
    </location>
</feature>
<evidence type="ECO:0000256" key="5">
    <source>
        <dbReference type="ARBA" id="ARBA00022879"/>
    </source>
</evidence>
<reference evidence="12 13" key="7">
    <citation type="journal article" date="1999" name="J. Virol.">
        <title>Deletion of the R78 G protein-coupled receptor gene from rat cytomegalovirus results in an attenuated, syncytium-inducing mutant strain.</title>
        <authorList>
            <person name="Beisser P.S."/>
            <person name="Grauls G."/>
            <person name="Bruggeman C.A."/>
            <person name="Vink C."/>
        </authorList>
    </citation>
    <scope>NUCLEOTIDE SEQUENCE [LARGE SCALE GENOMIC DNA]</scope>
    <source>
        <strain evidence="12 13">Maastricht</strain>
    </source>
</reference>
<sequence length="124" mass="13885">MSSEKLTGRYDGDHRYGRPVTGMSPFIAFGGIRRLSCSVFLFVVCFSCLGAVSATEPVAADASSRINVQEFYDVSCHSHYYHLSVVSFASIWMFLNAAVFIFAFCVFLKHWCFRAFTSDTAKGY</sequence>
<feature type="transmembrane region" description="Helical" evidence="10">
    <location>
        <begin position="39"/>
        <end position="60"/>
    </location>
</feature>
<dbReference type="InterPro" id="IPR005211">
    <property type="entry name" value="Herpes_glycoprotein_N_domain"/>
</dbReference>
<keyword evidence="4" id="KW-1043">Host membrane</keyword>
<evidence type="ECO:0000256" key="1">
    <source>
        <dbReference type="ARBA" id="ARBA00022692"/>
    </source>
</evidence>
<proteinExistence type="inferred from homology"/>
<evidence type="ECO:0000256" key="10">
    <source>
        <dbReference type="SAM" id="Phobius"/>
    </source>
</evidence>
<dbReference type="OrthoDB" id="25626at10239"/>
<keyword evidence="5" id="KW-0261">Viral envelope protein</keyword>
<reference evidence="12 13" key="4">
    <citation type="journal article" date="1998" name="J. Virol.">
        <title>The R33 G protein-coupled receptor gene of rat cytomegalovirus plays an essential role in the pathogenesis of viral infection.</title>
        <authorList>
            <person name="Beisser P.S."/>
            <person name="Vink C."/>
            <person name="Van Dam J.G."/>
            <person name="Grauls G."/>
            <person name="Vanherle S.J."/>
            <person name="Bruggeman C.A."/>
        </authorList>
    </citation>
    <scope>NUCLEOTIDE SEQUENCE [LARGE SCALE GENOMIC DNA]</scope>
    <source>
        <strain evidence="12 13">Maastricht</strain>
    </source>
</reference>
<dbReference type="Proteomes" id="UP000008288">
    <property type="component" value="Segment"/>
</dbReference>
<evidence type="ECO:0000259" key="11">
    <source>
        <dbReference type="Pfam" id="PF03554"/>
    </source>
</evidence>
<dbReference type="KEGG" id="vg:940332"/>
<keyword evidence="3" id="KW-0946">Virion</keyword>
<organismHost>
    <name type="scientific">Rattus</name>
    <name type="common">rats</name>
    <dbReference type="NCBI Taxonomy" id="10114"/>
</organismHost>
<evidence type="ECO:0000256" key="4">
    <source>
        <dbReference type="ARBA" id="ARBA00022870"/>
    </source>
</evidence>
<reference evidence="12 13" key="3">
    <citation type="journal article" date="1997" name="J. Gen. Virol.">
        <title>Cloning and functional characterization of the origin of lytic-phase DNA replication of rat cytomegalovirus.</title>
        <authorList>
            <person name="Vink C."/>
            <person name="Beuken E."/>
            <person name="Bruggeman C.A."/>
        </authorList>
    </citation>
    <scope>NUCLEOTIDE SEQUENCE [LARGE SCALE GENOMIC DNA]</scope>
    <source>
        <strain evidence="12 13">Maastricht</strain>
    </source>
</reference>
<dbReference type="GO" id="GO:0019031">
    <property type="term" value="C:viral envelope"/>
    <property type="evidence" value="ECO:0007669"/>
    <property type="project" value="UniProtKB-KW"/>
</dbReference>
<dbReference type="Pfam" id="PF03554">
    <property type="entry name" value="Herpes_UL73"/>
    <property type="match status" value="1"/>
</dbReference>
<keyword evidence="2" id="KW-1040">Host Golgi apparatus</keyword>
<reference evidence="12 13" key="6">
    <citation type="journal article" date="1999" name="J. Gen. Virol.">
        <title>The rat cytomegalovirus R32 gene encodes a virion-associated protein that elicits a strong humoral immune response in infected rats.</title>
        <authorList>
            <person name="Beuken E."/>
            <person name="Grauls G."/>
            <person name="Bruggeman C.A."/>
            <person name="Vink C."/>
        </authorList>
    </citation>
    <scope>NUCLEOTIDE SEQUENCE [LARGE SCALE GENOMIC DNA]</scope>
    <source>
        <strain evidence="12 13">Maastricht</strain>
    </source>
</reference>
<name>Q9DWC7_RCMVM</name>
<dbReference type="RefSeq" id="NP_064173.1">
    <property type="nucleotide sequence ID" value="NC_002512.2"/>
</dbReference>
<evidence type="ECO:0000256" key="6">
    <source>
        <dbReference type="ARBA" id="ARBA00022989"/>
    </source>
</evidence>
<evidence type="ECO:0000313" key="13">
    <source>
        <dbReference type="Proteomes" id="UP000008288"/>
    </source>
</evidence>
<reference evidence="12 13" key="8">
    <citation type="journal article" date="2000" name="J. Virol.">
        <title>The r144 major histocompatibility complex class I-like gene of rat cytomegalovirus is dispensable for both acute and long-term infection in the immunocompromised host.</title>
        <authorList>
            <person name="Beisser P.S."/>
            <person name="Kloover J.S."/>
            <person name="Grauls G.E."/>
            <person name="Blok M.J."/>
            <person name="Bruggeman C.A."/>
            <person name="Vink C."/>
        </authorList>
    </citation>
    <scope>NUCLEOTIDE SEQUENCE [LARGE SCALE GENOMIC DNA]</scope>
    <source>
        <strain evidence="12 13">Maastricht</strain>
    </source>
</reference>
<comment type="function">
    <text evidence="9">Envelope glycoprotein necessary for proper maturation of gM and modulation of its membrane fusion activity. Also plays a critical role in virion morphogenesis.</text>
</comment>
<evidence type="ECO:0000313" key="12">
    <source>
        <dbReference type="EMBL" id="AAF99163.1"/>
    </source>
</evidence>
<reference evidence="12 13" key="5">
    <citation type="journal article" date="1998" name="Virology">
        <title>The Maastricht strain and England strain of rat cytomegalovirus represent different betaherpesvirus species rather than strains.</title>
        <authorList>
            <person name="Beisser P.S."/>
            <person name="Kaptein S.J."/>
            <person name="Beuken E."/>
            <person name="Bruggeman C.A."/>
            <person name="Vink C."/>
        </authorList>
    </citation>
    <scope>NUCLEOTIDE SEQUENCE [LARGE SCALE GENOMIC DNA]</scope>
    <source>
        <strain evidence="12 13">Maastricht</strain>
    </source>
</reference>
<keyword evidence="8" id="KW-1015">Disulfide bond</keyword>
<organism evidence="12 13">
    <name type="scientific">Rat cytomegalovirus (strain Maastricht)</name>
    <dbReference type="NCBI Taxonomy" id="79700"/>
    <lineage>
        <taxon>Viruses</taxon>
        <taxon>Duplodnaviria</taxon>
        <taxon>Heunggongvirae</taxon>
        <taxon>Peploviricota</taxon>
        <taxon>Herviviricetes</taxon>
        <taxon>Herpesvirales</taxon>
        <taxon>Orthoherpesviridae</taxon>
        <taxon>Betaherpesvirinae</taxon>
        <taxon>Muromegalovirus</taxon>
        <taxon>Muromegalovirus muridbeta2</taxon>
        <taxon>Murid betaherpesvirus 2</taxon>
    </lineage>
</organism>
<reference evidence="12 13" key="1">
    <citation type="journal article" date="1996" name="J. Gen. Virol.">
        <title>Cloning and sequence analysis of the genes encoding DNA polymerase, glycoprotein B, ICP18.5 and major DNA-binding protein of rat cytomegalovirus.</title>
        <authorList>
            <person name="Beuken E."/>
            <person name="Slobbe R."/>
            <person name="Bruggeman C.A."/>
            <person name="Vink C."/>
        </authorList>
    </citation>
    <scope>NUCLEOTIDE SEQUENCE [LARGE SCALE GENOMIC DNA]</scope>
    <source>
        <strain evidence="12 13">Maastricht</strain>
    </source>
</reference>
<dbReference type="InterPro" id="IPR034707">
    <property type="entry name" value="HSV_GN"/>
</dbReference>
<keyword evidence="1 10" id="KW-0812">Transmembrane</keyword>